<dbReference type="Proteomes" id="UP000460549">
    <property type="component" value="Unassembled WGS sequence"/>
</dbReference>
<dbReference type="GO" id="GO:0004750">
    <property type="term" value="F:D-ribulose-phosphate 3-epimerase activity"/>
    <property type="evidence" value="ECO:0007669"/>
    <property type="project" value="UniProtKB-UniRule"/>
</dbReference>
<feature type="binding site" evidence="10 14">
    <location>
        <position position="64"/>
    </location>
    <ligand>
        <name>substrate</name>
    </ligand>
</feature>
<accession>A0A7X2PD71</accession>
<evidence type="ECO:0000256" key="3">
    <source>
        <dbReference type="ARBA" id="ARBA00001941"/>
    </source>
</evidence>
<evidence type="ECO:0000256" key="7">
    <source>
        <dbReference type="ARBA" id="ARBA00013188"/>
    </source>
</evidence>
<proteinExistence type="inferred from homology"/>
<dbReference type="InterPro" id="IPR011060">
    <property type="entry name" value="RibuloseP-bd_barrel"/>
</dbReference>
<feature type="binding site" evidence="10 13">
    <location>
        <position position="173"/>
    </location>
    <ligand>
        <name>a divalent metal cation</name>
        <dbReference type="ChEBI" id="CHEBI:60240"/>
    </ligand>
</feature>
<evidence type="ECO:0000256" key="8">
    <source>
        <dbReference type="ARBA" id="ARBA00022723"/>
    </source>
</evidence>
<keyword evidence="8 10" id="KW-0479">Metal-binding</keyword>
<dbReference type="InterPro" id="IPR013785">
    <property type="entry name" value="Aldolase_TIM"/>
</dbReference>
<feature type="binding site" evidence="10 14">
    <location>
        <position position="6"/>
    </location>
    <ligand>
        <name>substrate</name>
    </ligand>
</feature>
<dbReference type="InterPro" id="IPR000056">
    <property type="entry name" value="Ribul_P_3_epim-like"/>
</dbReference>
<dbReference type="Pfam" id="PF00834">
    <property type="entry name" value="Ribul_P_3_epim"/>
    <property type="match status" value="1"/>
</dbReference>
<evidence type="ECO:0000256" key="10">
    <source>
        <dbReference type="HAMAP-Rule" id="MF_02227"/>
    </source>
</evidence>
<dbReference type="SUPFAM" id="SSF51366">
    <property type="entry name" value="Ribulose-phoshate binding barrel"/>
    <property type="match status" value="1"/>
</dbReference>
<comment type="cofactor">
    <cofactor evidence="5">
        <name>Fe(2+)</name>
        <dbReference type="ChEBI" id="CHEBI:29033"/>
    </cofactor>
</comment>
<dbReference type="FunFam" id="3.20.20.70:FF:000004">
    <property type="entry name" value="Ribulose-phosphate 3-epimerase"/>
    <property type="match status" value="1"/>
</dbReference>
<dbReference type="GO" id="GO:0046872">
    <property type="term" value="F:metal ion binding"/>
    <property type="evidence" value="ECO:0007669"/>
    <property type="project" value="UniProtKB-UniRule"/>
</dbReference>
<comment type="cofactor">
    <cofactor evidence="3">
        <name>Co(2+)</name>
        <dbReference type="ChEBI" id="CHEBI:48828"/>
    </cofactor>
</comment>
<comment type="pathway">
    <text evidence="10">Carbohydrate degradation.</text>
</comment>
<evidence type="ECO:0000256" key="1">
    <source>
        <dbReference type="ARBA" id="ARBA00001782"/>
    </source>
</evidence>
<evidence type="ECO:0000256" key="14">
    <source>
        <dbReference type="PIRSR" id="PIRSR001461-3"/>
    </source>
</evidence>
<protein>
    <recommendedName>
        <fullName evidence="7 10">Ribulose-phosphate 3-epimerase</fullName>
        <ecNumber evidence="7 10">5.1.3.1</ecNumber>
    </recommendedName>
</protein>
<evidence type="ECO:0000256" key="11">
    <source>
        <dbReference type="PIRNR" id="PIRNR001461"/>
    </source>
</evidence>
<comment type="caution">
    <text evidence="15">The sequence shown here is derived from an EMBL/GenBank/DDBJ whole genome shotgun (WGS) entry which is preliminary data.</text>
</comment>
<evidence type="ECO:0000313" key="16">
    <source>
        <dbReference type="Proteomes" id="UP000460549"/>
    </source>
</evidence>
<feature type="binding site" evidence="10 13">
    <location>
        <position position="31"/>
    </location>
    <ligand>
        <name>a divalent metal cation</name>
        <dbReference type="ChEBI" id="CHEBI:60240"/>
    </ligand>
</feature>
<feature type="binding site" evidence="10 14">
    <location>
        <begin position="140"/>
        <end position="143"/>
    </location>
    <ligand>
        <name>substrate</name>
    </ligand>
</feature>
<evidence type="ECO:0000313" key="15">
    <source>
        <dbReference type="EMBL" id="MSU06780.1"/>
    </source>
</evidence>
<dbReference type="EC" id="5.1.3.1" evidence="7 10"/>
<evidence type="ECO:0000256" key="12">
    <source>
        <dbReference type="PIRSR" id="PIRSR001461-1"/>
    </source>
</evidence>
<comment type="similarity">
    <text evidence="6 10 11">Belongs to the ribulose-phosphate 3-epimerase family.</text>
</comment>
<comment type="catalytic activity">
    <reaction evidence="1 10 11">
        <text>D-ribulose 5-phosphate = D-xylulose 5-phosphate</text>
        <dbReference type="Rhea" id="RHEA:13677"/>
        <dbReference type="ChEBI" id="CHEBI:57737"/>
        <dbReference type="ChEBI" id="CHEBI:58121"/>
        <dbReference type="EC" id="5.1.3.1"/>
    </reaction>
</comment>
<dbReference type="Gene3D" id="3.20.20.70">
    <property type="entry name" value="Aldolase class I"/>
    <property type="match status" value="1"/>
</dbReference>
<feature type="binding site" evidence="10 13">
    <location>
        <position position="64"/>
    </location>
    <ligand>
        <name>a divalent metal cation</name>
        <dbReference type="ChEBI" id="CHEBI:60240"/>
    </ligand>
</feature>
<dbReference type="EMBL" id="VUNN01000017">
    <property type="protein sequence ID" value="MSU06780.1"/>
    <property type="molecule type" value="Genomic_DNA"/>
</dbReference>
<keyword evidence="16" id="KW-1185">Reference proteome</keyword>
<evidence type="ECO:0000256" key="9">
    <source>
        <dbReference type="ARBA" id="ARBA00023235"/>
    </source>
</evidence>
<feature type="binding site" evidence="10 14">
    <location>
        <begin position="195"/>
        <end position="196"/>
    </location>
    <ligand>
        <name>substrate</name>
    </ligand>
</feature>
<comment type="cofactor">
    <cofactor evidence="2">
        <name>Mn(2+)</name>
        <dbReference type="ChEBI" id="CHEBI:29035"/>
    </cofactor>
</comment>
<name>A0A7X2PD71_9SPIO</name>
<feature type="binding site" evidence="10">
    <location>
        <begin position="173"/>
        <end position="175"/>
    </location>
    <ligand>
        <name>substrate</name>
    </ligand>
</feature>
<dbReference type="PIRSF" id="PIRSF001461">
    <property type="entry name" value="RPE"/>
    <property type="match status" value="1"/>
</dbReference>
<comment type="cofactor">
    <cofactor evidence="4">
        <name>Zn(2+)</name>
        <dbReference type="ChEBI" id="CHEBI:29105"/>
    </cofactor>
</comment>
<dbReference type="InterPro" id="IPR026019">
    <property type="entry name" value="Ribul_P_3_epim"/>
</dbReference>
<dbReference type="AlphaFoldDB" id="A0A7X2PD71"/>
<dbReference type="GO" id="GO:0019323">
    <property type="term" value="P:pentose catabolic process"/>
    <property type="evidence" value="ECO:0007669"/>
    <property type="project" value="UniProtKB-UniRule"/>
</dbReference>
<keyword evidence="10 11" id="KW-0119">Carbohydrate metabolism</keyword>
<dbReference type="NCBIfam" id="NF004076">
    <property type="entry name" value="PRK05581.1-4"/>
    <property type="match status" value="1"/>
</dbReference>
<evidence type="ECO:0000256" key="5">
    <source>
        <dbReference type="ARBA" id="ARBA00001954"/>
    </source>
</evidence>
<sequence>MKLAPSILSCNFSNVAKAVSQVDELGLEYLHLDVMDGSFVPEITFGAKLIKDIRRNTNITFDVHLMVERPEDKLDAFIEAGSDIITVHQESTIHLHRVLQKIKSAGIKCGVSIVPSTPVSMILPILDMVDLVLIMTVNPGYGGQKLIQSCLDKVVELRDIREKEDYTYLISVDGGVNLSTVQDVATAGADLAVTGSAFFLSEDKAEFVNKMNDLIRKCQ</sequence>
<reference evidence="15 16" key="1">
    <citation type="submission" date="2019-08" db="EMBL/GenBank/DDBJ databases">
        <title>In-depth cultivation of the pig gut microbiome towards novel bacterial diversity and tailored functional studies.</title>
        <authorList>
            <person name="Wylensek D."/>
            <person name="Hitch T.C.A."/>
            <person name="Clavel T."/>
        </authorList>
    </citation>
    <scope>NUCLEOTIDE SEQUENCE [LARGE SCALE GENOMIC DNA]</scope>
    <source>
        <strain evidence="15 16">NM-380-WT-3C1</strain>
    </source>
</reference>
<comment type="function">
    <text evidence="10">Catalyzes the reversible epimerization of D-ribulose 5-phosphate to D-xylulose 5-phosphate.</text>
</comment>
<keyword evidence="13" id="KW-0862">Zinc</keyword>
<gene>
    <name evidence="10 15" type="primary">rpe</name>
    <name evidence="15" type="ORF">FYJ80_08325</name>
</gene>
<keyword evidence="9 10" id="KW-0413">Isomerase</keyword>
<feature type="binding site" evidence="10 13">
    <location>
        <position position="33"/>
    </location>
    <ligand>
        <name>a divalent metal cation</name>
        <dbReference type="ChEBI" id="CHEBI:60240"/>
    </ligand>
</feature>
<keyword evidence="13" id="KW-0464">Manganese</keyword>
<dbReference type="PANTHER" id="PTHR11749">
    <property type="entry name" value="RIBULOSE-5-PHOSPHATE-3-EPIMERASE"/>
    <property type="match status" value="1"/>
</dbReference>
<keyword evidence="13" id="KW-0170">Cobalt</keyword>
<feature type="binding site" evidence="14">
    <location>
        <position position="175"/>
    </location>
    <ligand>
        <name>substrate</name>
    </ligand>
</feature>
<dbReference type="GO" id="GO:0006098">
    <property type="term" value="P:pentose-phosphate shunt"/>
    <property type="evidence" value="ECO:0007669"/>
    <property type="project" value="UniProtKB-UniRule"/>
</dbReference>
<dbReference type="GO" id="GO:0005737">
    <property type="term" value="C:cytoplasm"/>
    <property type="evidence" value="ECO:0007669"/>
    <property type="project" value="UniProtKB-ARBA"/>
</dbReference>
<evidence type="ECO:0000256" key="4">
    <source>
        <dbReference type="ARBA" id="ARBA00001947"/>
    </source>
</evidence>
<evidence type="ECO:0000256" key="2">
    <source>
        <dbReference type="ARBA" id="ARBA00001936"/>
    </source>
</evidence>
<organism evidence="15 16">
    <name type="scientific">Bullifex porci</name>
    <dbReference type="NCBI Taxonomy" id="2606638"/>
    <lineage>
        <taxon>Bacteria</taxon>
        <taxon>Pseudomonadati</taxon>
        <taxon>Spirochaetota</taxon>
        <taxon>Spirochaetia</taxon>
        <taxon>Spirochaetales</taxon>
        <taxon>Spirochaetaceae</taxon>
        <taxon>Bullifex</taxon>
    </lineage>
</organism>
<dbReference type="HAMAP" id="MF_02227">
    <property type="entry name" value="RPE"/>
    <property type="match status" value="1"/>
</dbReference>
<dbReference type="CDD" id="cd00429">
    <property type="entry name" value="RPE"/>
    <property type="match status" value="1"/>
</dbReference>
<evidence type="ECO:0000256" key="6">
    <source>
        <dbReference type="ARBA" id="ARBA00009541"/>
    </source>
</evidence>
<evidence type="ECO:0000256" key="13">
    <source>
        <dbReference type="PIRSR" id="PIRSR001461-2"/>
    </source>
</evidence>
<feature type="active site" description="Proton acceptor" evidence="10 12">
    <location>
        <position position="33"/>
    </location>
</feature>
<dbReference type="NCBIfam" id="TIGR01163">
    <property type="entry name" value="rpe"/>
    <property type="match status" value="1"/>
</dbReference>
<feature type="active site" description="Proton donor" evidence="10 12">
    <location>
        <position position="173"/>
    </location>
</feature>
<comment type="cofactor">
    <cofactor evidence="10 13">
        <name>a divalent metal cation</name>
        <dbReference type="ChEBI" id="CHEBI:60240"/>
    </cofactor>
    <text evidence="10 13">Binds 1 divalent metal cation per subunit.</text>
</comment>